<feature type="compositionally biased region" description="Polar residues" evidence="1">
    <location>
        <begin position="234"/>
        <end position="245"/>
    </location>
</feature>
<keyword evidence="4" id="KW-1185">Reference proteome</keyword>
<organism evidence="3 4">
    <name type="scientific">Aquatica leii</name>
    <dbReference type="NCBI Taxonomy" id="1421715"/>
    <lineage>
        <taxon>Eukaryota</taxon>
        <taxon>Metazoa</taxon>
        <taxon>Ecdysozoa</taxon>
        <taxon>Arthropoda</taxon>
        <taxon>Hexapoda</taxon>
        <taxon>Insecta</taxon>
        <taxon>Pterygota</taxon>
        <taxon>Neoptera</taxon>
        <taxon>Endopterygota</taxon>
        <taxon>Coleoptera</taxon>
        <taxon>Polyphaga</taxon>
        <taxon>Elateriformia</taxon>
        <taxon>Elateroidea</taxon>
        <taxon>Lampyridae</taxon>
        <taxon>Luciolinae</taxon>
        <taxon>Aquatica</taxon>
    </lineage>
</organism>
<evidence type="ECO:0000259" key="2">
    <source>
        <dbReference type="Pfam" id="PF20700"/>
    </source>
</evidence>
<dbReference type="Proteomes" id="UP001353858">
    <property type="component" value="Unassembled WGS sequence"/>
</dbReference>
<protein>
    <recommendedName>
        <fullName evidence="2">Mutator-like transposase domain-containing protein</fullName>
    </recommendedName>
</protein>
<dbReference type="AlphaFoldDB" id="A0AAN7P742"/>
<feature type="compositionally biased region" description="Basic and acidic residues" evidence="1">
    <location>
        <begin position="247"/>
        <end position="268"/>
    </location>
</feature>
<comment type="caution">
    <text evidence="3">The sequence shown here is derived from an EMBL/GenBank/DDBJ whole genome shotgun (WGS) entry which is preliminary data.</text>
</comment>
<proteinExistence type="predicted"/>
<evidence type="ECO:0000313" key="3">
    <source>
        <dbReference type="EMBL" id="KAK4882535.1"/>
    </source>
</evidence>
<evidence type="ECO:0000313" key="4">
    <source>
        <dbReference type="Proteomes" id="UP001353858"/>
    </source>
</evidence>
<feature type="region of interest" description="Disordered" evidence="1">
    <location>
        <begin position="234"/>
        <end position="276"/>
    </location>
</feature>
<reference evidence="4" key="1">
    <citation type="submission" date="2023-01" db="EMBL/GenBank/DDBJ databases">
        <title>Key to firefly adult light organ development and bioluminescence: homeobox transcription factors regulate luciferase expression and transportation to peroxisome.</title>
        <authorList>
            <person name="Fu X."/>
        </authorList>
    </citation>
    <scope>NUCLEOTIDE SEQUENCE [LARGE SCALE GENOMIC DNA]</scope>
</reference>
<gene>
    <name evidence="3" type="ORF">RN001_005854</name>
</gene>
<evidence type="ECO:0000256" key="1">
    <source>
        <dbReference type="SAM" id="MobiDB-lite"/>
    </source>
</evidence>
<dbReference type="EMBL" id="JARPUR010000002">
    <property type="protein sequence ID" value="KAK4882535.1"/>
    <property type="molecule type" value="Genomic_DNA"/>
</dbReference>
<feature type="domain" description="Mutator-like transposase" evidence="2">
    <location>
        <begin position="125"/>
        <end position="225"/>
    </location>
</feature>
<sequence>MGNRKKWKNTKLPSARPCNRRLTQLRRYQATSCKAPCVDEKDNLQEPLVSRVQTEQPNLSPYEVTAKSNAPPAVDSHAIIAIEEPEEEGIEERVGVINKIMEESEEEVLEIEPQHELQQEFHPEGRRLVAIDWFFQQLLGIKDHGACGCNITNMFILKENRFGLNSIITLKCKMCNKLMDISTDYPQKTDLCVNEAATLGIISSGIGYSTANEVMDEEELGIETVVCYKSSTSSEKYQQPDSSTTSEEEHQQPEHQIEKEEANTHESIDVPLRNSSSLPHTDRLLAYESFPNFEAPKATGRYTRRYFCIYCKKMFAKLPNHLECCHSNKVAVENFIKIPAVLRETDYVTAMRYDELGICVMNDMCRVYTDQHFDDMIRAKIRLMGRQENLTTVLPIWLLMGPSKYDLIVQKIWSTEECDEAKKVFGNFLKTAKLPSFEEIQNVRIHNDVLKERSPQAIRMWIEKQLLKKRKMPSSSCDRPSVVNRIRWSDVEKKSLCEAFSKHIHGTSLPSQSEILFSIEKFPEIKNRSVKCIKTAVVYEKNRYKRGV</sequence>
<name>A0AAN7P742_9COLE</name>
<accession>A0AAN7P742</accession>
<dbReference type="Pfam" id="PF20700">
    <property type="entry name" value="Mutator"/>
    <property type="match status" value="1"/>
</dbReference>
<dbReference type="InterPro" id="IPR049012">
    <property type="entry name" value="Mutator_transp_dom"/>
</dbReference>